<dbReference type="PANTHER" id="PTHR30176">
    <property type="entry name" value="FERREDOXIN-TYPE PROTEIN NAPH"/>
    <property type="match status" value="1"/>
</dbReference>
<protein>
    <submittedName>
        <fullName evidence="9">Putative electron transport protein YccM</fullName>
    </submittedName>
</protein>
<keyword evidence="1" id="KW-0813">Transport</keyword>
<dbReference type="STRING" id="1851148.SMSP2_00102"/>
<dbReference type="KEGG" id="pbas:SMSP2_00102"/>
<evidence type="ECO:0000256" key="1">
    <source>
        <dbReference type="ARBA" id="ARBA00022448"/>
    </source>
</evidence>
<keyword evidence="6" id="KW-0411">Iron-sulfur</keyword>
<dbReference type="GO" id="GO:0051539">
    <property type="term" value="F:4 iron, 4 sulfur cluster binding"/>
    <property type="evidence" value="ECO:0007669"/>
    <property type="project" value="UniProtKB-KW"/>
</dbReference>
<dbReference type="Proteomes" id="UP000188181">
    <property type="component" value="Chromosome"/>
</dbReference>
<dbReference type="GO" id="GO:0046872">
    <property type="term" value="F:metal ion binding"/>
    <property type="evidence" value="ECO:0007669"/>
    <property type="project" value="UniProtKB-KW"/>
</dbReference>
<evidence type="ECO:0000256" key="3">
    <source>
        <dbReference type="ARBA" id="ARBA00022723"/>
    </source>
</evidence>
<dbReference type="InterPro" id="IPR051684">
    <property type="entry name" value="Electron_Trans/Redox"/>
</dbReference>
<dbReference type="InterPro" id="IPR017900">
    <property type="entry name" value="4Fe4S_Fe_S_CS"/>
</dbReference>
<name>A0A1Q2MB60_9BACT</name>
<dbReference type="GO" id="GO:0005886">
    <property type="term" value="C:plasma membrane"/>
    <property type="evidence" value="ECO:0007669"/>
    <property type="project" value="TreeGrafter"/>
</dbReference>
<keyword evidence="2" id="KW-0004">4Fe-4S</keyword>
<keyword evidence="4" id="KW-0249">Electron transport</keyword>
<dbReference type="PANTHER" id="PTHR30176:SF3">
    <property type="entry name" value="FERREDOXIN-TYPE PROTEIN NAPH"/>
    <property type="match status" value="1"/>
</dbReference>
<evidence type="ECO:0000256" key="5">
    <source>
        <dbReference type="ARBA" id="ARBA00023004"/>
    </source>
</evidence>
<keyword evidence="7" id="KW-1133">Transmembrane helix</keyword>
<dbReference type="Pfam" id="PF12801">
    <property type="entry name" value="Fer4_5"/>
    <property type="match status" value="1"/>
</dbReference>
<feature type="transmembrane region" description="Helical" evidence="7">
    <location>
        <begin position="122"/>
        <end position="150"/>
    </location>
</feature>
<evidence type="ECO:0000313" key="10">
    <source>
        <dbReference type="Proteomes" id="UP000188181"/>
    </source>
</evidence>
<dbReference type="Pfam" id="PF00037">
    <property type="entry name" value="Fer4"/>
    <property type="match status" value="1"/>
</dbReference>
<accession>A0A1Q2MB60</accession>
<feature type="transmembrane region" description="Helical" evidence="7">
    <location>
        <begin position="289"/>
        <end position="308"/>
    </location>
</feature>
<dbReference type="InterPro" id="IPR017896">
    <property type="entry name" value="4Fe4S_Fe-S-bd"/>
</dbReference>
<evidence type="ECO:0000313" key="9">
    <source>
        <dbReference type="EMBL" id="AQQ69768.1"/>
    </source>
</evidence>
<keyword evidence="7" id="KW-0472">Membrane</keyword>
<evidence type="ECO:0000256" key="4">
    <source>
        <dbReference type="ARBA" id="ARBA00022982"/>
    </source>
</evidence>
<evidence type="ECO:0000256" key="2">
    <source>
        <dbReference type="ARBA" id="ARBA00022485"/>
    </source>
</evidence>
<dbReference type="SUPFAM" id="SSF54862">
    <property type="entry name" value="4Fe-4S ferredoxins"/>
    <property type="match status" value="1"/>
</dbReference>
<evidence type="ECO:0000256" key="7">
    <source>
        <dbReference type="SAM" id="Phobius"/>
    </source>
</evidence>
<feature type="transmembrane region" description="Helical" evidence="7">
    <location>
        <begin position="50"/>
        <end position="71"/>
    </location>
</feature>
<dbReference type="OrthoDB" id="9806398at2"/>
<sequence length="441" mass="48591" precursor="true">MNRLIFLFMLLGLVLPAMSVERFPPPDFQETGHEVPSDDQITSVRPRAALMPYVDAAVMAVFLVLSGYFLLKLRSRKMVFVLMLFAMLYFGFYKKGCVCSVGSIQNITYGFFNSGYAASIPIILFFALPLIAALFFGRIFCGSVCPLGAIQDFVLLRPIKIPMWLEELLRLIAYIYLASALLFAATGAAFLICREDPFIAFYRFSGQFKMVVISICFLIAAMFIGRPYCRFLCPYGILLRNISRFTKWKVSITPDECINCRLCEDACPFNAIEKPTGKWPGHSSKSARIALVCSVIALPVIAMLFGISGRKIGENWAMGHPTVSLASDVRKENNNPGMEISEASMAFRGRGGDMEKLFEQAADIRGRFVFGGLLAGLFVGAVAGGKLIKTCIRFERTEYTANPAGCLSCGRCYKYCPREHAGHGKANGSETLLAGSKSADG</sequence>
<feature type="domain" description="4Fe-4S ferredoxin-type" evidence="8">
    <location>
        <begin position="397"/>
        <end position="426"/>
    </location>
</feature>
<keyword evidence="5" id="KW-0408">Iron</keyword>
<evidence type="ECO:0000259" key="8">
    <source>
        <dbReference type="PROSITE" id="PS51379"/>
    </source>
</evidence>
<keyword evidence="10" id="KW-1185">Reference proteome</keyword>
<dbReference type="PROSITE" id="PS00198">
    <property type="entry name" value="4FE4S_FER_1"/>
    <property type="match status" value="2"/>
</dbReference>
<dbReference type="EMBL" id="CP019646">
    <property type="protein sequence ID" value="AQQ69768.1"/>
    <property type="molecule type" value="Genomic_DNA"/>
</dbReference>
<feature type="transmembrane region" description="Helical" evidence="7">
    <location>
        <begin position="171"/>
        <end position="192"/>
    </location>
</feature>
<keyword evidence="3" id="KW-0479">Metal-binding</keyword>
<gene>
    <name evidence="9" type="primary">yccM_1</name>
    <name evidence="9" type="ORF">SMSP2_00102</name>
</gene>
<organism evidence="9 10">
    <name type="scientific">Limihaloglobus sulfuriphilus</name>
    <dbReference type="NCBI Taxonomy" id="1851148"/>
    <lineage>
        <taxon>Bacteria</taxon>
        <taxon>Pseudomonadati</taxon>
        <taxon>Planctomycetota</taxon>
        <taxon>Phycisphaerae</taxon>
        <taxon>Sedimentisphaerales</taxon>
        <taxon>Sedimentisphaeraceae</taxon>
        <taxon>Limihaloglobus</taxon>
    </lineage>
</organism>
<evidence type="ECO:0000256" key="6">
    <source>
        <dbReference type="ARBA" id="ARBA00023014"/>
    </source>
</evidence>
<feature type="domain" description="4Fe-4S ferredoxin-type" evidence="8">
    <location>
        <begin position="248"/>
        <end position="277"/>
    </location>
</feature>
<reference evidence="10" key="1">
    <citation type="submission" date="2017-02" db="EMBL/GenBank/DDBJ databases">
        <title>Comparative genomics and description of representatives of a novel lineage of planctomycetes thriving in anoxic sediments.</title>
        <authorList>
            <person name="Spring S."/>
            <person name="Bunk B."/>
            <person name="Sproer C."/>
        </authorList>
    </citation>
    <scope>NUCLEOTIDE SEQUENCE [LARGE SCALE GENOMIC DNA]</scope>
    <source>
        <strain evidence="10">SM-Chi-D1</strain>
    </source>
</reference>
<keyword evidence="7" id="KW-0812">Transmembrane</keyword>
<feature type="transmembrane region" description="Helical" evidence="7">
    <location>
        <begin position="78"/>
        <end position="93"/>
    </location>
</feature>
<dbReference type="Gene3D" id="3.30.70.20">
    <property type="match status" value="1"/>
</dbReference>
<dbReference type="PROSITE" id="PS51379">
    <property type="entry name" value="4FE4S_FER_2"/>
    <property type="match status" value="2"/>
</dbReference>
<proteinExistence type="predicted"/>
<dbReference type="RefSeq" id="WP_146682078.1">
    <property type="nucleotide sequence ID" value="NZ_CP019646.1"/>
</dbReference>
<dbReference type="AlphaFoldDB" id="A0A1Q2MB60"/>
<feature type="transmembrane region" description="Helical" evidence="7">
    <location>
        <begin position="368"/>
        <end position="388"/>
    </location>
</feature>
<feature type="transmembrane region" description="Helical" evidence="7">
    <location>
        <begin position="204"/>
        <end position="224"/>
    </location>
</feature>